<sequence>MYKYNGKVIRPGRAWSSDAGHHPANWMLLSDEAKAEIGLVYEADPVVKSFDNRFYWAAGVERALDDVNEKNEDGSAMLDVDGNQVVTRGLKSNAIAQVKETAAGLLAPTDWKVVRSAENGTDVDSDTLAYRAAVRKASNDIEAKITAASTHSAFMALYDAPENGKAPIDDWPDA</sequence>
<dbReference type="Proteomes" id="UP000263517">
    <property type="component" value="Unassembled WGS sequence"/>
</dbReference>
<evidence type="ECO:0000313" key="2">
    <source>
        <dbReference type="Proteomes" id="UP000263517"/>
    </source>
</evidence>
<protein>
    <submittedName>
        <fullName evidence="1">Uncharacterized protein</fullName>
    </submittedName>
</protein>
<name>A0A350P9X7_9ALTE</name>
<reference evidence="1 2" key="1">
    <citation type="journal article" date="2018" name="Nat. Biotechnol.">
        <title>A standardized bacterial taxonomy based on genome phylogeny substantially revises the tree of life.</title>
        <authorList>
            <person name="Parks D.H."/>
            <person name="Chuvochina M."/>
            <person name="Waite D.W."/>
            <person name="Rinke C."/>
            <person name="Skarshewski A."/>
            <person name="Chaumeil P.A."/>
            <person name="Hugenholtz P."/>
        </authorList>
    </citation>
    <scope>NUCLEOTIDE SEQUENCE [LARGE SCALE GENOMIC DNA]</scope>
    <source>
        <strain evidence="1">UBA11978</strain>
    </source>
</reference>
<gene>
    <name evidence="1" type="ORF">DCW74_20450</name>
</gene>
<dbReference type="AlphaFoldDB" id="A0A350P9X7"/>
<dbReference type="EMBL" id="DNAN01000711">
    <property type="protein sequence ID" value="HAW78094.1"/>
    <property type="molecule type" value="Genomic_DNA"/>
</dbReference>
<comment type="caution">
    <text evidence="1">The sequence shown here is derived from an EMBL/GenBank/DDBJ whole genome shotgun (WGS) entry which is preliminary data.</text>
</comment>
<organism evidence="1 2">
    <name type="scientific">Alteromonas australica</name>
    <dbReference type="NCBI Taxonomy" id="589873"/>
    <lineage>
        <taxon>Bacteria</taxon>
        <taxon>Pseudomonadati</taxon>
        <taxon>Pseudomonadota</taxon>
        <taxon>Gammaproteobacteria</taxon>
        <taxon>Alteromonadales</taxon>
        <taxon>Alteromonadaceae</taxon>
        <taxon>Alteromonas/Salinimonas group</taxon>
        <taxon>Alteromonas</taxon>
    </lineage>
</organism>
<accession>A0A350P9X7</accession>
<proteinExistence type="predicted"/>
<evidence type="ECO:0000313" key="1">
    <source>
        <dbReference type="EMBL" id="HAW78094.1"/>
    </source>
</evidence>